<dbReference type="AlphaFoldDB" id="A0A8S4QPJ4"/>
<accession>A0A8S4QPJ4</accession>
<dbReference type="Proteomes" id="UP000838756">
    <property type="component" value="Unassembled WGS sequence"/>
</dbReference>
<feature type="non-terminal residue" evidence="1">
    <location>
        <position position="1"/>
    </location>
</feature>
<protein>
    <submittedName>
        <fullName evidence="1">Jg22119 protein</fullName>
    </submittedName>
</protein>
<dbReference type="EMBL" id="CAKXAJ010009585">
    <property type="protein sequence ID" value="CAH2211240.1"/>
    <property type="molecule type" value="Genomic_DNA"/>
</dbReference>
<comment type="caution">
    <text evidence="1">The sequence shown here is derived from an EMBL/GenBank/DDBJ whole genome shotgun (WGS) entry which is preliminary data.</text>
</comment>
<evidence type="ECO:0000313" key="2">
    <source>
        <dbReference type="Proteomes" id="UP000838756"/>
    </source>
</evidence>
<evidence type="ECO:0000313" key="1">
    <source>
        <dbReference type="EMBL" id="CAH2211240.1"/>
    </source>
</evidence>
<gene>
    <name evidence="1" type="primary">jg22119</name>
    <name evidence="1" type="ORF">PAEG_LOCUS3072</name>
</gene>
<keyword evidence="2" id="KW-1185">Reference proteome</keyword>
<reference evidence="1" key="1">
    <citation type="submission" date="2022-03" db="EMBL/GenBank/DDBJ databases">
        <authorList>
            <person name="Lindestad O."/>
        </authorList>
    </citation>
    <scope>NUCLEOTIDE SEQUENCE</scope>
</reference>
<dbReference type="OrthoDB" id="10249045at2759"/>
<name>A0A8S4QPJ4_9NEOP</name>
<organism evidence="1 2">
    <name type="scientific">Pararge aegeria aegeria</name>
    <dbReference type="NCBI Taxonomy" id="348720"/>
    <lineage>
        <taxon>Eukaryota</taxon>
        <taxon>Metazoa</taxon>
        <taxon>Ecdysozoa</taxon>
        <taxon>Arthropoda</taxon>
        <taxon>Hexapoda</taxon>
        <taxon>Insecta</taxon>
        <taxon>Pterygota</taxon>
        <taxon>Neoptera</taxon>
        <taxon>Endopterygota</taxon>
        <taxon>Lepidoptera</taxon>
        <taxon>Glossata</taxon>
        <taxon>Ditrysia</taxon>
        <taxon>Papilionoidea</taxon>
        <taxon>Nymphalidae</taxon>
        <taxon>Satyrinae</taxon>
        <taxon>Satyrini</taxon>
        <taxon>Parargina</taxon>
        <taxon>Pararge</taxon>
    </lineage>
</organism>
<sequence length="84" mass="9762">VVGVALVALGAWCFSCRQKTKDARREYLFTQIPSDDKRPLCEEAAFNIVRKPYYDEEELPPTETDSEEDIVLLRSEDSWKHVEK</sequence>
<proteinExistence type="predicted"/>